<dbReference type="SUPFAM" id="SSF52374">
    <property type="entry name" value="Nucleotidylyl transferase"/>
    <property type="match status" value="1"/>
</dbReference>
<dbReference type="GO" id="GO:0004814">
    <property type="term" value="F:arginine-tRNA ligase activity"/>
    <property type="evidence" value="ECO:0007669"/>
    <property type="project" value="InterPro"/>
</dbReference>
<organism evidence="5 6">
    <name type="scientific">Diaphorina citri</name>
    <name type="common">Asian citrus psyllid</name>
    <dbReference type="NCBI Taxonomy" id="121845"/>
    <lineage>
        <taxon>Eukaryota</taxon>
        <taxon>Metazoa</taxon>
        <taxon>Ecdysozoa</taxon>
        <taxon>Arthropoda</taxon>
        <taxon>Hexapoda</taxon>
        <taxon>Insecta</taxon>
        <taxon>Pterygota</taxon>
        <taxon>Neoptera</taxon>
        <taxon>Paraneoptera</taxon>
        <taxon>Hemiptera</taxon>
        <taxon>Sternorrhyncha</taxon>
        <taxon>Psylloidea</taxon>
        <taxon>Psyllidae</taxon>
        <taxon>Diaphorininae</taxon>
        <taxon>Diaphorina</taxon>
    </lineage>
</organism>
<dbReference type="PANTHER" id="PTHR11956">
    <property type="entry name" value="ARGINYL-TRNA SYNTHETASE"/>
    <property type="match status" value="1"/>
</dbReference>
<keyword evidence="3" id="KW-0030">Aminoacyl-tRNA synthetase</keyword>
<dbReference type="RefSeq" id="XP_008486908.1">
    <property type="nucleotide sequence ID" value="XM_008488686.1"/>
</dbReference>
<reference evidence="6" key="1">
    <citation type="submission" date="2025-08" db="UniProtKB">
        <authorList>
            <consortium name="RefSeq"/>
        </authorList>
    </citation>
    <scope>IDENTIFICATION</scope>
</reference>
<proteinExistence type="inferred from homology"/>
<keyword evidence="3" id="KW-0547">Nucleotide-binding</keyword>
<dbReference type="OMA" id="HIEHIRY"/>
<evidence type="ECO:0000256" key="2">
    <source>
        <dbReference type="ARBA" id="ARBA00049595"/>
    </source>
</evidence>
<dbReference type="PaxDb" id="121845-A0A1S3DRY1"/>
<keyword evidence="3" id="KW-0067">ATP-binding</keyword>
<dbReference type="InterPro" id="IPR014729">
    <property type="entry name" value="Rossmann-like_a/b/a_fold"/>
</dbReference>
<dbReference type="Gene3D" id="3.40.50.620">
    <property type="entry name" value="HUPs"/>
    <property type="match status" value="1"/>
</dbReference>
<dbReference type="GO" id="GO:0032543">
    <property type="term" value="P:mitochondrial translation"/>
    <property type="evidence" value="ECO:0007669"/>
    <property type="project" value="TreeGrafter"/>
</dbReference>
<dbReference type="GO" id="GO:0005524">
    <property type="term" value="F:ATP binding"/>
    <property type="evidence" value="ECO:0007669"/>
    <property type="project" value="UniProtKB-KW"/>
</dbReference>
<dbReference type="Pfam" id="PF00750">
    <property type="entry name" value="tRNA-synt_1d"/>
    <property type="match status" value="1"/>
</dbReference>
<evidence type="ECO:0000256" key="3">
    <source>
        <dbReference type="RuleBase" id="RU363038"/>
    </source>
</evidence>
<dbReference type="Proteomes" id="UP000079169">
    <property type="component" value="Unplaced"/>
</dbReference>
<dbReference type="GO" id="GO:0005739">
    <property type="term" value="C:mitochondrion"/>
    <property type="evidence" value="ECO:0007669"/>
    <property type="project" value="TreeGrafter"/>
</dbReference>
<keyword evidence="3 6" id="KW-0436">Ligase</keyword>
<protein>
    <recommendedName>
        <fullName evidence="1">Probable arginine--tRNA ligase, mitochondrial</fullName>
    </recommendedName>
</protein>
<dbReference type="STRING" id="121845.A0A1S3DRY1"/>
<dbReference type="AlphaFoldDB" id="A0A1S3DRY1"/>
<dbReference type="InterPro" id="IPR035684">
    <property type="entry name" value="ArgRS_core"/>
</dbReference>
<accession>A0A1S3DRY1</accession>
<comment type="function">
    <text evidence="2">Catalyzes the attachment of arginine to tRNA(Arg) in a two-step reaction: arginine is first activated by ATP to form Arg-AMP and then transferred to the acceptor end of tRNA(Arg).</text>
</comment>
<dbReference type="InterPro" id="IPR001278">
    <property type="entry name" value="Arg-tRNA-ligase"/>
</dbReference>
<evidence type="ECO:0000313" key="5">
    <source>
        <dbReference type="Proteomes" id="UP000079169"/>
    </source>
</evidence>
<feature type="domain" description="Arginyl-tRNA synthetase catalytic core" evidence="4">
    <location>
        <begin position="7"/>
        <end position="204"/>
    </location>
</feature>
<feature type="non-terminal residue" evidence="6">
    <location>
        <position position="215"/>
    </location>
</feature>
<dbReference type="GeneID" id="103523662"/>
<dbReference type="GO" id="GO:0006420">
    <property type="term" value="P:arginyl-tRNA aminoacylation"/>
    <property type="evidence" value="ECO:0007669"/>
    <property type="project" value="InterPro"/>
</dbReference>
<evidence type="ECO:0000256" key="1">
    <source>
        <dbReference type="ARBA" id="ARBA00039495"/>
    </source>
</evidence>
<keyword evidence="3" id="KW-0648">Protein biosynthesis</keyword>
<evidence type="ECO:0000313" key="6">
    <source>
        <dbReference type="RefSeq" id="XP_008486908.1"/>
    </source>
</evidence>
<feature type="non-terminal residue" evidence="6">
    <location>
        <position position="1"/>
    </location>
</feature>
<keyword evidence="5" id="KW-1185">Reference proteome</keyword>
<sequence>AKINPDVQEQASNIFQQLECGKNTLHTKDWLDFQQVTLNELRGTYERLGIHFNEYHWESDYAARKITPILTDLHNLSQVIKEADHLVLPVGDRNITLVKSNGSTMYITRDVAAAIDRQKRYQFSKMLYVTDLSQENHFKDLVHILDLLGYPWHSHIEHIRYGKVQGMSTREGKGVFLKDLLDEARDRMYVKQKESKTTRVSLDDTGVSDTLGMSA</sequence>
<name>A0A1S3DRY1_DIACI</name>
<dbReference type="PANTHER" id="PTHR11956:SF11">
    <property type="entry name" value="ARGININE--TRNA LIGASE, MITOCHONDRIAL-RELATED"/>
    <property type="match status" value="1"/>
</dbReference>
<gene>
    <name evidence="6" type="primary">LOC103523662</name>
</gene>
<evidence type="ECO:0000259" key="4">
    <source>
        <dbReference type="Pfam" id="PF00750"/>
    </source>
</evidence>
<comment type="similarity">
    <text evidence="3">Belongs to the class-I aminoacyl-tRNA synthetase family.</text>
</comment>
<dbReference type="KEGG" id="dci:103523662"/>